<evidence type="ECO:0000313" key="5">
    <source>
        <dbReference type="Proteomes" id="UP000277094"/>
    </source>
</evidence>
<evidence type="ECO:0000256" key="1">
    <source>
        <dbReference type="ARBA" id="ARBA00023125"/>
    </source>
</evidence>
<evidence type="ECO:0000313" key="4">
    <source>
        <dbReference type="EMBL" id="RNL79637.1"/>
    </source>
</evidence>
<dbReference type="PANTHER" id="PTHR30055">
    <property type="entry name" value="HTH-TYPE TRANSCRIPTIONAL REGULATOR RUTR"/>
    <property type="match status" value="1"/>
</dbReference>
<evidence type="ECO:0000256" key="2">
    <source>
        <dbReference type="PROSITE-ProRule" id="PRU00335"/>
    </source>
</evidence>
<dbReference type="AlphaFoldDB" id="A0A3N0DVJ4"/>
<dbReference type="RefSeq" id="WP_123234140.1">
    <property type="nucleotide sequence ID" value="NZ_RJSG01000002.1"/>
</dbReference>
<dbReference type="PANTHER" id="PTHR30055:SF226">
    <property type="entry name" value="HTH-TYPE TRANSCRIPTIONAL REGULATOR PKSA"/>
    <property type="match status" value="1"/>
</dbReference>
<protein>
    <submittedName>
        <fullName evidence="4">TetR/AcrR family transcriptional regulator</fullName>
    </submittedName>
</protein>
<dbReference type="PROSITE" id="PS50977">
    <property type="entry name" value="HTH_TETR_2"/>
    <property type="match status" value="1"/>
</dbReference>
<dbReference type="GO" id="GO:0000976">
    <property type="term" value="F:transcription cis-regulatory region binding"/>
    <property type="evidence" value="ECO:0007669"/>
    <property type="project" value="TreeGrafter"/>
</dbReference>
<dbReference type="GO" id="GO:0003700">
    <property type="term" value="F:DNA-binding transcription factor activity"/>
    <property type="evidence" value="ECO:0007669"/>
    <property type="project" value="TreeGrafter"/>
</dbReference>
<keyword evidence="5" id="KW-1185">Reference proteome</keyword>
<dbReference type="OrthoDB" id="3212503at2"/>
<feature type="DNA-binding region" description="H-T-H motif" evidence="2">
    <location>
        <begin position="38"/>
        <end position="57"/>
    </location>
</feature>
<reference evidence="4 5" key="1">
    <citation type="submission" date="2018-11" db="EMBL/GenBank/DDBJ databases">
        <authorList>
            <person name="Li F."/>
        </authorList>
    </citation>
    <scope>NUCLEOTIDE SEQUENCE [LARGE SCALE GENOMIC DNA]</scope>
    <source>
        <strain evidence="4 5">KIS18-7</strain>
    </source>
</reference>
<evidence type="ECO:0000259" key="3">
    <source>
        <dbReference type="PROSITE" id="PS50977"/>
    </source>
</evidence>
<dbReference type="EMBL" id="RJSG01000002">
    <property type="protein sequence ID" value="RNL79637.1"/>
    <property type="molecule type" value="Genomic_DNA"/>
</dbReference>
<dbReference type="InterPro" id="IPR050109">
    <property type="entry name" value="HTH-type_TetR-like_transc_reg"/>
</dbReference>
<dbReference type="Gene3D" id="1.10.357.10">
    <property type="entry name" value="Tetracycline Repressor, domain 2"/>
    <property type="match status" value="1"/>
</dbReference>
<proteinExistence type="predicted"/>
<keyword evidence="1 2" id="KW-0238">DNA-binding</keyword>
<dbReference type="InterPro" id="IPR001647">
    <property type="entry name" value="HTH_TetR"/>
</dbReference>
<organism evidence="4 5">
    <name type="scientific">Nocardioides marmorisolisilvae</name>
    <dbReference type="NCBI Taxonomy" id="1542737"/>
    <lineage>
        <taxon>Bacteria</taxon>
        <taxon>Bacillati</taxon>
        <taxon>Actinomycetota</taxon>
        <taxon>Actinomycetes</taxon>
        <taxon>Propionibacteriales</taxon>
        <taxon>Nocardioidaceae</taxon>
        <taxon>Nocardioides</taxon>
    </lineage>
</organism>
<accession>A0A3N0DVJ4</accession>
<dbReference type="Pfam" id="PF00440">
    <property type="entry name" value="TetR_N"/>
    <property type="match status" value="1"/>
</dbReference>
<name>A0A3N0DVJ4_9ACTN</name>
<dbReference type="Proteomes" id="UP000277094">
    <property type="component" value="Unassembled WGS sequence"/>
</dbReference>
<comment type="caution">
    <text evidence="4">The sequence shown here is derived from an EMBL/GenBank/DDBJ whole genome shotgun (WGS) entry which is preliminary data.</text>
</comment>
<dbReference type="InterPro" id="IPR009057">
    <property type="entry name" value="Homeodomain-like_sf"/>
</dbReference>
<sequence length="204" mass="22311">MRTHGWGGRPPSDDAEARDRIIVAAKAVLDRYGPEKTTLADVASDLGVTRQTVYRYFKNTEDLLRAAALSSAAEFLDRLVAHVDDLDDPADILAEAMVWTLDRLPKERYLGVLLAVGHDDAMVRGITSEPARTLGGAILDRFPIDWSALGIDDSDRAELAEVMLRLLVSFVRDPGDPARSGPDLRAFLRRWVGAMLVTGARTGA</sequence>
<gene>
    <name evidence="4" type="ORF">EFL95_11760</name>
</gene>
<dbReference type="SUPFAM" id="SSF46689">
    <property type="entry name" value="Homeodomain-like"/>
    <property type="match status" value="1"/>
</dbReference>
<dbReference type="PRINTS" id="PR00455">
    <property type="entry name" value="HTHTETR"/>
</dbReference>
<feature type="domain" description="HTH tetR-type" evidence="3">
    <location>
        <begin position="15"/>
        <end position="75"/>
    </location>
</feature>